<keyword evidence="1" id="KW-1133">Transmembrane helix</keyword>
<dbReference type="eggNOG" id="arCOG10204">
    <property type="taxonomic scope" value="Archaea"/>
</dbReference>
<keyword evidence="1" id="KW-0472">Membrane</keyword>
<dbReference type="HOGENOM" id="CLU_025380_1_1_2"/>
<dbReference type="EMBL" id="CP002772">
    <property type="protein sequence ID" value="AEG17344.1"/>
    <property type="molecule type" value="Genomic_DNA"/>
</dbReference>
<dbReference type="STRING" id="868131.MSWAN_0300"/>
<dbReference type="GeneID" id="10667784"/>
<feature type="transmembrane region" description="Helical" evidence="1">
    <location>
        <begin position="369"/>
        <end position="390"/>
    </location>
</feature>
<dbReference type="InterPro" id="IPR018674">
    <property type="entry name" value="DUF2142_membrane"/>
</dbReference>
<feature type="transmembrane region" description="Helical" evidence="1">
    <location>
        <begin position="222"/>
        <end position="249"/>
    </location>
</feature>
<keyword evidence="3" id="KW-1185">Reference proteome</keyword>
<dbReference type="OrthoDB" id="70364at2157"/>
<organism evidence="2 3">
    <name type="scientific">Methanobacterium paludis (strain DSM 25820 / JCM 18151 / SWAN1)</name>
    <dbReference type="NCBI Taxonomy" id="868131"/>
    <lineage>
        <taxon>Archaea</taxon>
        <taxon>Methanobacteriati</taxon>
        <taxon>Methanobacteriota</taxon>
        <taxon>Methanomada group</taxon>
        <taxon>Methanobacteria</taxon>
        <taxon>Methanobacteriales</taxon>
        <taxon>Methanobacteriaceae</taxon>
        <taxon>Methanobacterium</taxon>
    </lineage>
</organism>
<accession>F6D2I7</accession>
<feature type="transmembrane region" description="Helical" evidence="1">
    <location>
        <begin position="141"/>
        <end position="162"/>
    </location>
</feature>
<name>F6D2I7_METPW</name>
<sequence>MISRLRNIKPEKAFIIIGIIYGLAFLLVTPPFQGFDEATHFYRAADVSEAHFMPQKSFDKAGVNISSDIYFVEYKFTPSDVNKNKIGINDIVSNLYKPLNDKNRVFVDISIVSIVTYSPVPYLSPALGIAIGRSLGLSPLLLLYIGRFMDLLLWLVLVYFAIKITPVHKWLFLMVGLMPSVLFQGVSLSADSFTISIAFLVIALFLKFAFDDKKELITKKELIIIFTLILMLGLSKPFYFLLILLFFIIPAKKFGNNKKRFIIFISFFLSILAIIGFWYLQTRGLYMPADHSISTKNQLIFILTNPVTFIFIFLKTLFSNGTNYMTEFIGRLGWYVVLPNLLVSAYLVGLIFTALLDKNEIKINLNQKIIFFMVLFTISLSIFVIEYLTWTPVGKLSIDGVLGRYFIPIAPLFFLLFYNKKIGYDTKKGLNVFVVFFIVVSLSIALFEIIKKFYLL</sequence>
<keyword evidence="1" id="KW-0812">Transmembrane</keyword>
<feature type="transmembrane region" description="Helical" evidence="1">
    <location>
        <begin position="402"/>
        <end position="418"/>
    </location>
</feature>
<evidence type="ECO:0000313" key="2">
    <source>
        <dbReference type="EMBL" id="AEG17344.1"/>
    </source>
</evidence>
<proteinExistence type="predicted"/>
<evidence type="ECO:0000256" key="1">
    <source>
        <dbReference type="SAM" id="Phobius"/>
    </source>
</evidence>
<dbReference type="RefSeq" id="WP_013824846.1">
    <property type="nucleotide sequence ID" value="NC_015574.1"/>
</dbReference>
<gene>
    <name evidence="2" type="ordered locus">MSWAN_0300</name>
</gene>
<dbReference type="KEGG" id="mew:MSWAN_0300"/>
<feature type="transmembrane region" description="Helical" evidence="1">
    <location>
        <begin position="332"/>
        <end position="357"/>
    </location>
</feature>
<evidence type="ECO:0000313" key="3">
    <source>
        <dbReference type="Proteomes" id="UP000009231"/>
    </source>
</evidence>
<dbReference type="AlphaFoldDB" id="F6D2I7"/>
<protein>
    <recommendedName>
        <fullName evidence="4">DUF2142 domain-containing protein</fullName>
    </recommendedName>
</protein>
<reference evidence="2 3" key="1">
    <citation type="journal article" date="2014" name="Int. J. Syst. Evol. Microbiol.">
        <title>Methanobacterium paludis sp. nov. and a novel strain of Methanobacterium lacus isolated from northern peatlands.</title>
        <authorList>
            <person name="Cadillo-Quiroz H."/>
            <person name="Brauer S.L."/>
            <person name="Goodson N."/>
            <person name="Yavitt J.B."/>
            <person name="Zinder S.H."/>
        </authorList>
    </citation>
    <scope>NUCLEOTIDE SEQUENCE [LARGE SCALE GENOMIC DNA]</scope>
    <source>
        <strain evidence="3">DSM 25820 / JCM 18151 / SWAN1</strain>
    </source>
</reference>
<dbReference type="Proteomes" id="UP000009231">
    <property type="component" value="Chromosome"/>
</dbReference>
<feature type="transmembrane region" description="Helical" evidence="1">
    <location>
        <begin position="300"/>
        <end position="320"/>
    </location>
</feature>
<feature type="transmembrane region" description="Helical" evidence="1">
    <location>
        <begin position="261"/>
        <end position="280"/>
    </location>
</feature>
<feature type="transmembrane region" description="Helical" evidence="1">
    <location>
        <begin position="192"/>
        <end position="210"/>
    </location>
</feature>
<evidence type="ECO:0008006" key="4">
    <source>
        <dbReference type="Google" id="ProtNLM"/>
    </source>
</evidence>
<feature type="transmembrane region" description="Helical" evidence="1">
    <location>
        <begin position="12"/>
        <end position="32"/>
    </location>
</feature>
<dbReference type="Pfam" id="PF09913">
    <property type="entry name" value="DUF2142"/>
    <property type="match status" value="1"/>
</dbReference>
<feature type="transmembrane region" description="Helical" evidence="1">
    <location>
        <begin position="430"/>
        <end position="450"/>
    </location>
</feature>